<name>A0ABT4MIY2_9NOCA</name>
<dbReference type="InterPro" id="IPR029069">
    <property type="entry name" value="HotDog_dom_sf"/>
</dbReference>
<dbReference type="EMBL" id="JAPWIJ010000006">
    <property type="protein sequence ID" value="MCZ4519980.1"/>
    <property type="molecule type" value="Genomic_DNA"/>
</dbReference>
<dbReference type="Gene3D" id="2.40.160.210">
    <property type="entry name" value="Acyl-CoA thioesterase, double hotdog domain"/>
    <property type="match status" value="1"/>
</dbReference>
<evidence type="ECO:0000313" key="4">
    <source>
        <dbReference type="Proteomes" id="UP001081071"/>
    </source>
</evidence>
<dbReference type="Proteomes" id="UP001081071">
    <property type="component" value="Unassembled WGS sequence"/>
</dbReference>
<dbReference type="RefSeq" id="WP_269605802.1">
    <property type="nucleotide sequence ID" value="NZ_JAPWIJ010000006.1"/>
</dbReference>
<dbReference type="InterPro" id="IPR049450">
    <property type="entry name" value="ACOT8-like_C"/>
</dbReference>
<dbReference type="InterPro" id="IPR049449">
    <property type="entry name" value="TesB_ACOT8-like_N"/>
</dbReference>
<feature type="domain" description="Acyl-CoA thioesterase-like N-terminal HotDog" evidence="1">
    <location>
        <begin position="40"/>
        <end position="119"/>
    </location>
</feature>
<reference evidence="3" key="1">
    <citation type="submission" date="2022-12" db="EMBL/GenBank/DDBJ databases">
        <authorList>
            <person name="Krivoruchko A.V."/>
            <person name="Elkin A."/>
        </authorList>
    </citation>
    <scope>NUCLEOTIDE SEQUENCE</scope>
    <source>
        <strain evidence="3">IEGM 1391</strain>
    </source>
</reference>
<protein>
    <submittedName>
        <fullName evidence="3">Thioesterase family protein</fullName>
    </submittedName>
</protein>
<feature type="domain" description="Acyl-CoA thioesterase-like C-terminal" evidence="2">
    <location>
        <begin position="152"/>
        <end position="258"/>
    </location>
</feature>
<keyword evidence="4" id="KW-1185">Reference proteome</keyword>
<sequence>MIEASAQADETVSRGSESLSAGAAFFESVGGAFVPRAHARSPWSEDLVHGRLVSGLMAREVERRHLGADLHPARMTTDLFRPIPMSPLTIDTVIRREGKRLMVVEVTVRSGDVPVALSTVQILRSGPPGPDVAWVPEYYAAPSPEVIGPPPRVAPKHFGEVRRVEQSVGGRRFSWFRETCELLDGHRDTPFGTLAAAADWVSPFTNMGTDRLAYINADVTLYCSRLPVGPWIGFENLDHVQSGGVAVSACALHDTVGRIGTAASAALPY</sequence>
<dbReference type="SUPFAM" id="SSF54637">
    <property type="entry name" value="Thioesterase/thiol ester dehydrase-isomerase"/>
    <property type="match status" value="1"/>
</dbReference>
<dbReference type="InterPro" id="IPR042171">
    <property type="entry name" value="Acyl-CoA_hotdog"/>
</dbReference>
<dbReference type="Pfam" id="PF13622">
    <property type="entry name" value="4HBT_3"/>
    <property type="match status" value="1"/>
</dbReference>
<evidence type="ECO:0000259" key="2">
    <source>
        <dbReference type="Pfam" id="PF20789"/>
    </source>
</evidence>
<evidence type="ECO:0000259" key="1">
    <source>
        <dbReference type="Pfam" id="PF13622"/>
    </source>
</evidence>
<evidence type="ECO:0000313" key="3">
    <source>
        <dbReference type="EMBL" id="MCZ4519980.1"/>
    </source>
</evidence>
<comment type="caution">
    <text evidence="3">The sequence shown here is derived from an EMBL/GenBank/DDBJ whole genome shotgun (WGS) entry which is preliminary data.</text>
</comment>
<gene>
    <name evidence="3" type="ORF">O4220_15815</name>
</gene>
<accession>A0ABT4MIY2</accession>
<dbReference type="Pfam" id="PF20789">
    <property type="entry name" value="4HBT_3C"/>
    <property type="match status" value="1"/>
</dbReference>
<organism evidence="3 4">
    <name type="scientific">Rhodococcus ruber</name>
    <dbReference type="NCBI Taxonomy" id="1830"/>
    <lineage>
        <taxon>Bacteria</taxon>
        <taxon>Bacillati</taxon>
        <taxon>Actinomycetota</taxon>
        <taxon>Actinomycetes</taxon>
        <taxon>Mycobacteriales</taxon>
        <taxon>Nocardiaceae</taxon>
        <taxon>Rhodococcus</taxon>
    </lineage>
</organism>
<proteinExistence type="predicted"/>